<organism evidence="4 5">
    <name type="scientific">Flavihumibacter solisilvae</name>
    <dbReference type="NCBI Taxonomy" id="1349421"/>
    <lineage>
        <taxon>Bacteria</taxon>
        <taxon>Pseudomonadati</taxon>
        <taxon>Bacteroidota</taxon>
        <taxon>Chitinophagia</taxon>
        <taxon>Chitinophagales</taxon>
        <taxon>Chitinophagaceae</taxon>
        <taxon>Flavihumibacter</taxon>
    </lineage>
</organism>
<evidence type="ECO:0000259" key="2">
    <source>
        <dbReference type="PROSITE" id="PS50110"/>
    </source>
</evidence>
<dbReference type="SMART" id="SM00850">
    <property type="entry name" value="LytTR"/>
    <property type="match status" value="1"/>
</dbReference>
<evidence type="ECO:0000256" key="1">
    <source>
        <dbReference type="PROSITE-ProRule" id="PRU00169"/>
    </source>
</evidence>
<comment type="caution">
    <text evidence="4">The sequence shown here is derived from an EMBL/GenBank/DDBJ whole genome shotgun (WGS) entry which is preliminary data.</text>
</comment>
<sequence>MKALIIEDELLIARELKYKIEMAAPDVEILEILPSLKTSRKWFMQNPQPDLLFMDIQLSDGVSFDLLEEFSLDCPVIFTTAYDEFAVKAFRNNGIDYLLKPVDLDELTVAINKCRQYLGKTAAVPDLKKLLDIISSKEPTGTYKEKFIVHFRNGLVPINVDQIVCFTRDNLYYLITDKGEKYPIEYESLEEVEQILDPNLFFRANRQCLVNIHAIQRVVPNENGKLSIYLGEVYQEAIDISRDKAPAFRKWLDR</sequence>
<keyword evidence="5" id="KW-1185">Reference proteome</keyword>
<dbReference type="InterPro" id="IPR011006">
    <property type="entry name" value="CheY-like_superfamily"/>
</dbReference>
<dbReference type="Pfam" id="PF00072">
    <property type="entry name" value="Response_reg"/>
    <property type="match status" value="1"/>
</dbReference>
<dbReference type="Gene3D" id="2.40.50.1020">
    <property type="entry name" value="LytTr DNA-binding domain"/>
    <property type="match status" value="1"/>
</dbReference>
<dbReference type="STRING" id="1349421.OI18_18690"/>
<dbReference type="InterPro" id="IPR046947">
    <property type="entry name" value="LytR-like"/>
</dbReference>
<protein>
    <recommendedName>
        <fullName evidence="6">LytTR family transcriptional regulator</fullName>
    </recommendedName>
</protein>
<dbReference type="Gene3D" id="3.40.50.2300">
    <property type="match status" value="1"/>
</dbReference>
<dbReference type="SMART" id="SM00448">
    <property type="entry name" value="REC"/>
    <property type="match status" value="1"/>
</dbReference>
<dbReference type="PANTHER" id="PTHR37299:SF1">
    <property type="entry name" value="STAGE 0 SPORULATION PROTEIN A HOMOLOG"/>
    <property type="match status" value="1"/>
</dbReference>
<dbReference type="GO" id="GO:0000156">
    <property type="term" value="F:phosphorelay response regulator activity"/>
    <property type="evidence" value="ECO:0007669"/>
    <property type="project" value="InterPro"/>
</dbReference>
<dbReference type="SUPFAM" id="SSF52172">
    <property type="entry name" value="CheY-like"/>
    <property type="match status" value="1"/>
</dbReference>
<dbReference type="GO" id="GO:0003677">
    <property type="term" value="F:DNA binding"/>
    <property type="evidence" value="ECO:0007669"/>
    <property type="project" value="InterPro"/>
</dbReference>
<dbReference type="Pfam" id="PF04397">
    <property type="entry name" value="LytTR"/>
    <property type="match status" value="1"/>
</dbReference>
<evidence type="ECO:0008006" key="6">
    <source>
        <dbReference type="Google" id="ProtNLM"/>
    </source>
</evidence>
<proteinExistence type="predicted"/>
<dbReference type="InterPro" id="IPR001789">
    <property type="entry name" value="Sig_transdc_resp-reg_receiver"/>
</dbReference>
<gene>
    <name evidence="4" type="ORF">OI18_18690</name>
</gene>
<feature type="domain" description="Response regulatory" evidence="2">
    <location>
        <begin position="2"/>
        <end position="115"/>
    </location>
</feature>
<dbReference type="InterPro" id="IPR007492">
    <property type="entry name" value="LytTR_DNA-bd_dom"/>
</dbReference>
<evidence type="ECO:0000313" key="4">
    <source>
        <dbReference type="EMBL" id="KIC93278.1"/>
    </source>
</evidence>
<dbReference type="PROSITE" id="PS50930">
    <property type="entry name" value="HTH_LYTTR"/>
    <property type="match status" value="1"/>
</dbReference>
<accession>A0A0C1LCP5</accession>
<dbReference type="EMBL" id="JSVC01000021">
    <property type="protein sequence ID" value="KIC93278.1"/>
    <property type="molecule type" value="Genomic_DNA"/>
</dbReference>
<keyword evidence="1" id="KW-0597">Phosphoprotein</keyword>
<dbReference type="RefSeq" id="WP_039142574.1">
    <property type="nucleotide sequence ID" value="NZ_JSVC01000021.1"/>
</dbReference>
<reference evidence="4 5" key="1">
    <citation type="submission" date="2014-11" db="EMBL/GenBank/DDBJ databases">
        <title>Genome sequence of Flavihumibacter solisilvae 3-3.</title>
        <authorList>
            <person name="Zhou G."/>
            <person name="Li M."/>
            <person name="Wang G."/>
        </authorList>
    </citation>
    <scope>NUCLEOTIDE SEQUENCE [LARGE SCALE GENOMIC DNA]</scope>
    <source>
        <strain evidence="4 5">3-3</strain>
    </source>
</reference>
<evidence type="ECO:0000259" key="3">
    <source>
        <dbReference type="PROSITE" id="PS50930"/>
    </source>
</evidence>
<evidence type="ECO:0000313" key="5">
    <source>
        <dbReference type="Proteomes" id="UP000031408"/>
    </source>
</evidence>
<feature type="modified residue" description="4-aspartylphosphate" evidence="1">
    <location>
        <position position="55"/>
    </location>
</feature>
<dbReference type="AlphaFoldDB" id="A0A0C1LCP5"/>
<dbReference type="PANTHER" id="PTHR37299">
    <property type="entry name" value="TRANSCRIPTIONAL REGULATOR-RELATED"/>
    <property type="match status" value="1"/>
</dbReference>
<dbReference type="OrthoDB" id="646623at2"/>
<dbReference type="Proteomes" id="UP000031408">
    <property type="component" value="Unassembled WGS sequence"/>
</dbReference>
<feature type="domain" description="HTH LytTR-type" evidence="3">
    <location>
        <begin position="173"/>
        <end position="254"/>
    </location>
</feature>
<name>A0A0C1LCP5_9BACT</name>
<dbReference type="PROSITE" id="PS50110">
    <property type="entry name" value="RESPONSE_REGULATORY"/>
    <property type="match status" value="1"/>
</dbReference>